<keyword evidence="12" id="KW-0342">GTP-binding</keyword>
<gene>
    <name evidence="19" type="ORF">WJX72_007434</name>
</gene>
<protein>
    <recommendedName>
        <fullName evidence="5">Selenocysteine-specific elongation factor</fullName>
    </recommendedName>
    <alternativeName>
        <fullName evidence="17">Elongation factor sec</fullName>
    </alternativeName>
    <alternativeName>
        <fullName evidence="16">Eukaryotic elongation factor, selenocysteine-tRNA-specific</fullName>
    </alternativeName>
</protein>
<dbReference type="InterPro" id="IPR027417">
    <property type="entry name" value="P-loop_NTPase"/>
</dbReference>
<dbReference type="InterPro" id="IPR050055">
    <property type="entry name" value="EF-Tu_GTPase"/>
</dbReference>
<accession>A0AAW1QBT6</accession>
<evidence type="ECO:0000256" key="2">
    <source>
        <dbReference type="ARBA" id="ARBA00001946"/>
    </source>
</evidence>
<name>A0AAW1QBT6_9CHLO</name>
<dbReference type="PROSITE" id="PS51722">
    <property type="entry name" value="G_TR_2"/>
    <property type="match status" value="1"/>
</dbReference>
<evidence type="ECO:0000256" key="3">
    <source>
        <dbReference type="ARBA" id="ARBA00004123"/>
    </source>
</evidence>
<evidence type="ECO:0000256" key="12">
    <source>
        <dbReference type="ARBA" id="ARBA00023134"/>
    </source>
</evidence>
<dbReference type="Gene3D" id="3.40.50.300">
    <property type="entry name" value="P-loop containing nucleotide triphosphate hydrolases"/>
    <property type="match status" value="1"/>
</dbReference>
<dbReference type="SUPFAM" id="SSF52540">
    <property type="entry name" value="P-loop containing nucleoside triphosphate hydrolases"/>
    <property type="match status" value="1"/>
</dbReference>
<dbReference type="GO" id="GO:0005525">
    <property type="term" value="F:GTP binding"/>
    <property type="evidence" value="ECO:0007669"/>
    <property type="project" value="UniProtKB-KW"/>
</dbReference>
<evidence type="ECO:0000256" key="1">
    <source>
        <dbReference type="ARBA" id="ARBA00001936"/>
    </source>
</evidence>
<evidence type="ECO:0000256" key="9">
    <source>
        <dbReference type="ARBA" id="ARBA00022741"/>
    </source>
</evidence>
<dbReference type="CDD" id="cd01889">
    <property type="entry name" value="SelB_euk"/>
    <property type="match status" value="1"/>
</dbReference>
<comment type="function">
    <text evidence="15">Translation factor required for the incorporation of the rare amino acid selenocysteine encoded by UGA codons. Replaces the eRF1-eRF3-GTP ternary complex for the insertion of selenocysteine directed by the UGA codon. Insertion of selenocysteine at UGA codons is mediated by SECISBP2 and EEFSEC: SECISBP2 (1) specifically binds the SECIS sequence once the 80S ribosome encounters an in-frame UGA codon and (2) contacts the RPS27A/eS31 of the 40S ribosome before ribosome stalling. (3) GTP-bound EEFSEC then delivers selenocysteinyl-tRNA(Sec) to the 80S ribosome and adopts a preaccommodated state conformation. (4) After GTP hydrolysis, EEFSEC dissociates from the assembly, selenocysteinyl-tRNA(Sec) accommodates, and peptide bond synthesis and selenoprotein elongation occur.</text>
</comment>
<dbReference type="InterPro" id="IPR000795">
    <property type="entry name" value="T_Tr_GTP-bd_dom"/>
</dbReference>
<evidence type="ECO:0000256" key="6">
    <source>
        <dbReference type="ARBA" id="ARBA00022481"/>
    </source>
</evidence>
<evidence type="ECO:0000256" key="7">
    <source>
        <dbReference type="ARBA" id="ARBA00022490"/>
    </source>
</evidence>
<comment type="subcellular location">
    <subcellularLocation>
        <location evidence="4">Cytoplasm</location>
    </subcellularLocation>
    <subcellularLocation>
        <location evidence="3">Nucleus</location>
    </subcellularLocation>
</comment>
<dbReference type="Proteomes" id="UP001489004">
    <property type="component" value="Unassembled WGS sequence"/>
</dbReference>
<comment type="catalytic activity">
    <reaction evidence="14">
        <text>GTP + H2O = GDP + phosphate + H(+)</text>
        <dbReference type="Rhea" id="RHEA:19669"/>
        <dbReference type="ChEBI" id="CHEBI:15377"/>
        <dbReference type="ChEBI" id="CHEBI:15378"/>
        <dbReference type="ChEBI" id="CHEBI:37565"/>
        <dbReference type="ChEBI" id="CHEBI:43474"/>
        <dbReference type="ChEBI" id="CHEBI:58189"/>
    </reaction>
    <physiologicalReaction direction="left-to-right" evidence="14">
        <dbReference type="Rhea" id="RHEA:19670"/>
    </physiologicalReaction>
</comment>
<evidence type="ECO:0000256" key="4">
    <source>
        <dbReference type="ARBA" id="ARBA00004496"/>
    </source>
</evidence>
<keyword evidence="8" id="KW-0597">Phosphoprotein</keyword>
<dbReference type="InterPro" id="IPR049394">
    <property type="entry name" value="eEFSec_C"/>
</dbReference>
<dbReference type="GO" id="GO:0005634">
    <property type="term" value="C:nucleus"/>
    <property type="evidence" value="ECO:0007669"/>
    <property type="project" value="UniProtKB-SubCell"/>
</dbReference>
<evidence type="ECO:0000256" key="15">
    <source>
        <dbReference type="ARBA" id="ARBA00054716"/>
    </source>
</evidence>
<dbReference type="Pfam" id="PF21208">
    <property type="entry name" value="euk_SelB_III"/>
    <property type="match status" value="1"/>
</dbReference>
<dbReference type="PANTHER" id="PTHR43721:SF11">
    <property type="entry name" value="SELENOCYSTEINE-SPECIFIC ELONGATION FACTOR"/>
    <property type="match status" value="1"/>
</dbReference>
<comment type="caution">
    <text evidence="19">The sequence shown here is derived from an EMBL/GenBank/DDBJ whole genome shotgun (WGS) entry which is preliminary data.</text>
</comment>
<evidence type="ECO:0000256" key="11">
    <source>
        <dbReference type="ARBA" id="ARBA00022917"/>
    </source>
</evidence>
<proteinExistence type="predicted"/>
<evidence type="ECO:0000259" key="18">
    <source>
        <dbReference type="PROSITE" id="PS51722"/>
    </source>
</evidence>
<dbReference type="GO" id="GO:0001514">
    <property type="term" value="P:selenocysteine incorporation"/>
    <property type="evidence" value="ECO:0007669"/>
    <property type="project" value="TreeGrafter"/>
</dbReference>
<dbReference type="GO" id="GO:0003924">
    <property type="term" value="F:GTPase activity"/>
    <property type="evidence" value="ECO:0007669"/>
    <property type="project" value="InterPro"/>
</dbReference>
<evidence type="ECO:0000256" key="14">
    <source>
        <dbReference type="ARBA" id="ARBA00049117"/>
    </source>
</evidence>
<dbReference type="FunFam" id="2.40.30.10:FF:000052">
    <property type="entry name" value="Selenocysteine-specific elongation factor EF-Sec"/>
    <property type="match status" value="1"/>
</dbReference>
<evidence type="ECO:0000313" key="19">
    <source>
        <dbReference type="EMBL" id="KAK9818119.1"/>
    </source>
</evidence>
<evidence type="ECO:0000256" key="16">
    <source>
        <dbReference type="ARBA" id="ARBA00076506"/>
    </source>
</evidence>
<dbReference type="CDD" id="cd04094">
    <property type="entry name" value="eSelB_III"/>
    <property type="match status" value="1"/>
</dbReference>
<dbReference type="AlphaFoldDB" id="A0AAW1QBT6"/>
<dbReference type="InterPro" id="IPR049393">
    <property type="entry name" value="eEFSec_III"/>
</dbReference>
<keyword evidence="13" id="KW-0539">Nucleus</keyword>
<dbReference type="CDD" id="cd03696">
    <property type="entry name" value="SelB_II"/>
    <property type="match status" value="1"/>
</dbReference>
<dbReference type="FunFam" id="3.40.50.300:FF:000900">
    <property type="entry name" value="Eukaryotic elongation factor, selenocysteine-tRNA-specific"/>
    <property type="match status" value="1"/>
</dbReference>
<evidence type="ECO:0000256" key="8">
    <source>
        <dbReference type="ARBA" id="ARBA00022553"/>
    </source>
</evidence>
<dbReference type="GO" id="GO:0005737">
    <property type="term" value="C:cytoplasm"/>
    <property type="evidence" value="ECO:0007669"/>
    <property type="project" value="UniProtKB-SubCell"/>
</dbReference>
<evidence type="ECO:0000256" key="10">
    <source>
        <dbReference type="ARBA" id="ARBA00022801"/>
    </source>
</evidence>
<dbReference type="Gene3D" id="2.40.30.10">
    <property type="entry name" value="Translation factors"/>
    <property type="match status" value="1"/>
</dbReference>
<comment type="cofactor">
    <cofactor evidence="2">
        <name>Mg(2+)</name>
        <dbReference type="ChEBI" id="CHEBI:18420"/>
    </cofactor>
</comment>
<dbReference type="PRINTS" id="PR00315">
    <property type="entry name" value="ELONGATNFCT"/>
</dbReference>
<comment type="cofactor">
    <cofactor evidence="1">
        <name>Mn(2+)</name>
        <dbReference type="ChEBI" id="CHEBI:29035"/>
    </cofactor>
</comment>
<dbReference type="Pfam" id="PF21131">
    <property type="entry name" value="eEFSec_4th"/>
    <property type="match status" value="1"/>
</dbReference>
<evidence type="ECO:0000313" key="20">
    <source>
        <dbReference type="Proteomes" id="UP001489004"/>
    </source>
</evidence>
<keyword evidence="10" id="KW-0378">Hydrolase</keyword>
<keyword evidence="6" id="KW-0488">Methylation</keyword>
<dbReference type="SUPFAM" id="SSF50447">
    <property type="entry name" value="Translation proteins"/>
    <property type="match status" value="1"/>
</dbReference>
<sequence length="560" mass="59854">MTARVFNVNVGVLGHVDSGKTSLVAALSTSLSTAALDKNPQSKERGITLDLGFSSFTVPLPAHLRQLPYDELQFTLVDCPGHASLIKTIIGGAQIIDLMILVVDVTKGIQAQTAECLVVGEIATQHLLVALNKTDLLPAEARQKLIAKAKKRLGQTFAATKFASCSMVAVSAKPGGGEGPGPGAAGLDELTQQLVQLVPAQPRSPSGAFLFAIDHCFGIKGQGTVLTGTVLQGGLKLNDPLELPELKLARKVKSMQMFKKPVQSCVQGDRVGICVTQLDAKLVERGIACSPGSVPTFTGAIVALEKIRFFAGKVLSKAKLHLTVGHATVMGEAQFFGVPDEEGQNPALALQSLVKRVGQLALKDNVPVFDFTREYLFQEELYGLDGRPQAPASTAHDRQHPHYGPQWALVKFSQPVTAPHDALMIGSRFDADMNSATCRLACYGRVAALIDPANPQELQKLKIYKVKQKTGVVERVSKDGTSAICRSLFKKETDISLFTGMKVVTSAGEVGTIEGPFGKSGKFKVHFAGGVAPAAEGSAKQLTLTFKRYIFDHNKRHMAQ</sequence>
<keyword evidence="9" id="KW-0547">Nucleotide-binding</keyword>
<dbReference type="EMBL" id="JALJOR010000004">
    <property type="protein sequence ID" value="KAK9818119.1"/>
    <property type="molecule type" value="Genomic_DNA"/>
</dbReference>
<evidence type="ECO:0000256" key="13">
    <source>
        <dbReference type="ARBA" id="ARBA00023242"/>
    </source>
</evidence>
<evidence type="ECO:0000256" key="17">
    <source>
        <dbReference type="ARBA" id="ARBA00082387"/>
    </source>
</evidence>
<dbReference type="Pfam" id="PF00009">
    <property type="entry name" value="GTP_EFTU"/>
    <property type="match status" value="1"/>
</dbReference>
<keyword evidence="20" id="KW-1185">Reference proteome</keyword>
<reference evidence="19 20" key="1">
    <citation type="journal article" date="2024" name="Nat. Commun.">
        <title>Phylogenomics reveals the evolutionary origins of lichenization in chlorophyte algae.</title>
        <authorList>
            <person name="Puginier C."/>
            <person name="Libourel C."/>
            <person name="Otte J."/>
            <person name="Skaloud P."/>
            <person name="Haon M."/>
            <person name="Grisel S."/>
            <person name="Petersen M."/>
            <person name="Berrin J.G."/>
            <person name="Delaux P.M."/>
            <person name="Dal Grande F."/>
            <person name="Keller J."/>
        </authorList>
    </citation>
    <scope>NUCLEOTIDE SEQUENCE [LARGE SCALE GENOMIC DNA]</scope>
    <source>
        <strain evidence="19 20">SAG 2043</strain>
    </source>
</reference>
<dbReference type="InterPro" id="IPR009000">
    <property type="entry name" value="Transl_B-barrel_sf"/>
</dbReference>
<evidence type="ECO:0000256" key="5">
    <source>
        <dbReference type="ARBA" id="ARBA00015953"/>
    </source>
</evidence>
<feature type="domain" description="Tr-type G" evidence="18">
    <location>
        <begin position="5"/>
        <end position="203"/>
    </location>
</feature>
<dbReference type="GO" id="GO:0003746">
    <property type="term" value="F:translation elongation factor activity"/>
    <property type="evidence" value="ECO:0007669"/>
    <property type="project" value="TreeGrafter"/>
</dbReference>
<keyword evidence="11" id="KW-0648">Protein biosynthesis</keyword>
<dbReference type="PANTHER" id="PTHR43721">
    <property type="entry name" value="ELONGATION FACTOR TU-RELATED"/>
    <property type="match status" value="1"/>
</dbReference>
<keyword evidence="7" id="KW-0963">Cytoplasm</keyword>
<organism evidence="19 20">
    <name type="scientific">[Myrmecia] bisecta</name>
    <dbReference type="NCBI Taxonomy" id="41462"/>
    <lineage>
        <taxon>Eukaryota</taxon>
        <taxon>Viridiplantae</taxon>
        <taxon>Chlorophyta</taxon>
        <taxon>core chlorophytes</taxon>
        <taxon>Trebouxiophyceae</taxon>
        <taxon>Trebouxiales</taxon>
        <taxon>Trebouxiaceae</taxon>
        <taxon>Myrmecia</taxon>
    </lineage>
</organism>